<evidence type="ECO:0000313" key="8">
    <source>
        <dbReference type="Proteomes" id="UP000182373"/>
    </source>
</evidence>
<dbReference type="NCBIfam" id="TIGR00152">
    <property type="entry name" value="dephospho-CoA kinase"/>
    <property type="match status" value="1"/>
</dbReference>
<dbReference type="PANTHER" id="PTHR10695">
    <property type="entry name" value="DEPHOSPHO-COA KINASE-RELATED"/>
    <property type="match status" value="1"/>
</dbReference>
<dbReference type="CDD" id="cd02022">
    <property type="entry name" value="DPCK"/>
    <property type="match status" value="1"/>
</dbReference>
<protein>
    <recommendedName>
        <fullName evidence="5 6">Dephospho-CoA kinase</fullName>
        <ecNumber evidence="5 6">2.7.1.24</ecNumber>
    </recommendedName>
    <alternativeName>
        <fullName evidence="5">Dephosphocoenzyme A kinase</fullName>
    </alternativeName>
</protein>
<dbReference type="InterPro" id="IPR001977">
    <property type="entry name" value="Depp_CoAkinase"/>
</dbReference>
<dbReference type="GO" id="GO:0005524">
    <property type="term" value="F:ATP binding"/>
    <property type="evidence" value="ECO:0007669"/>
    <property type="project" value="UniProtKB-UniRule"/>
</dbReference>
<evidence type="ECO:0000256" key="3">
    <source>
        <dbReference type="ARBA" id="ARBA00022840"/>
    </source>
</evidence>
<dbReference type="InterPro" id="IPR027417">
    <property type="entry name" value="P-loop_NTPase"/>
</dbReference>
<dbReference type="Gene3D" id="3.40.50.300">
    <property type="entry name" value="P-loop containing nucleotide triphosphate hydrolases"/>
    <property type="match status" value="1"/>
</dbReference>
<dbReference type="Proteomes" id="UP000182373">
    <property type="component" value="Chromosome"/>
</dbReference>
<keyword evidence="2 5" id="KW-0547">Nucleotide-binding</keyword>
<keyword evidence="5 7" id="KW-0418">Kinase</keyword>
<name>A0AAC9KBN6_9PROT</name>
<feature type="binding site" evidence="5">
    <location>
        <begin position="38"/>
        <end position="43"/>
    </location>
    <ligand>
        <name>ATP</name>
        <dbReference type="ChEBI" id="CHEBI:30616"/>
    </ligand>
</feature>
<evidence type="ECO:0000256" key="4">
    <source>
        <dbReference type="ARBA" id="ARBA00022993"/>
    </source>
</evidence>
<evidence type="ECO:0000256" key="1">
    <source>
        <dbReference type="ARBA" id="ARBA00009018"/>
    </source>
</evidence>
<dbReference type="GO" id="GO:0005737">
    <property type="term" value="C:cytoplasm"/>
    <property type="evidence" value="ECO:0007669"/>
    <property type="project" value="UniProtKB-SubCell"/>
</dbReference>
<comment type="similarity">
    <text evidence="1 5">Belongs to the CoaE family.</text>
</comment>
<reference evidence="8" key="1">
    <citation type="submission" date="2016-11" db="EMBL/GenBank/DDBJ databases">
        <title>Comparative genomic and phenotypic analysis of Granulibacter bethesdensis clinical isolates from patients with chronic granulomatous disease.</title>
        <authorList>
            <person name="Zarember K.A."/>
            <person name="Porcella S.F."/>
            <person name="Chu J."/>
            <person name="Ding L."/>
            <person name="Dahlstrom E."/>
            <person name="Barbian K."/>
            <person name="Martens C."/>
            <person name="Sykora L."/>
            <person name="Kramer S."/>
            <person name="Pettinato A.M."/>
            <person name="Hong H."/>
            <person name="Wald G."/>
            <person name="Berg L.J."/>
            <person name="Rogge L.S."/>
            <person name="Greenberg D.E."/>
            <person name="Falcone E.L."/>
            <person name="Neves J.F."/>
            <person name="Simoes M.J."/>
            <person name="Casal M."/>
            <person name="Rodriguez-Lopez F.C."/>
            <person name="Zelazny A."/>
            <person name="Gallin J.I."/>
            <person name="Holland S.M."/>
        </authorList>
    </citation>
    <scope>NUCLEOTIDE SEQUENCE [LARGE SCALE GENOMIC DNA]</scope>
    <source>
        <strain evidence="8">NIH9.1</strain>
    </source>
</reference>
<keyword evidence="5" id="KW-0963">Cytoplasm</keyword>
<comment type="catalytic activity">
    <reaction evidence="5">
        <text>3'-dephospho-CoA + ATP = ADP + CoA + H(+)</text>
        <dbReference type="Rhea" id="RHEA:18245"/>
        <dbReference type="ChEBI" id="CHEBI:15378"/>
        <dbReference type="ChEBI" id="CHEBI:30616"/>
        <dbReference type="ChEBI" id="CHEBI:57287"/>
        <dbReference type="ChEBI" id="CHEBI:57328"/>
        <dbReference type="ChEBI" id="CHEBI:456216"/>
        <dbReference type="EC" id="2.7.1.24"/>
    </reaction>
</comment>
<dbReference type="GO" id="GO:0004140">
    <property type="term" value="F:dephospho-CoA kinase activity"/>
    <property type="evidence" value="ECO:0007669"/>
    <property type="project" value="UniProtKB-UniRule"/>
</dbReference>
<gene>
    <name evidence="5" type="primary">coaE</name>
    <name evidence="7" type="ORF">GbCGDNIH9_2143</name>
</gene>
<dbReference type="SUPFAM" id="SSF52540">
    <property type="entry name" value="P-loop containing nucleoside triphosphate hydrolases"/>
    <property type="match status" value="1"/>
</dbReference>
<sequence>MMRSARRYWPARLVRSPLACQWTCPMEMRVIGLTGGMGAGKSTVAHMMRRMGMPVFDADAAVHRLQAPGGAALPAIAARFPQAVRQDSATGHARLVLDRPALRRIVSASPDALSVLEAIMHPLLRKQAQRFLHQARRRQKRAVVLDVPLLFEAGWDRLCDAVIVVTAPPPVQIARIRARRAMSAEEVRALLRRQMPDQERRRRADHIIRTGLNRHETRRQLLSVLRKMKAHD</sequence>
<dbReference type="AlphaFoldDB" id="A0AAC9KBN6"/>
<keyword evidence="4 5" id="KW-0173">Coenzyme A biosynthesis</keyword>
<comment type="subcellular location">
    <subcellularLocation>
        <location evidence="5">Cytoplasm</location>
    </subcellularLocation>
</comment>
<dbReference type="GO" id="GO:0015937">
    <property type="term" value="P:coenzyme A biosynthetic process"/>
    <property type="evidence" value="ECO:0007669"/>
    <property type="project" value="UniProtKB-UniRule"/>
</dbReference>
<organism evidence="7 8">
    <name type="scientific">Granulibacter bethesdensis</name>
    <dbReference type="NCBI Taxonomy" id="364410"/>
    <lineage>
        <taxon>Bacteria</taxon>
        <taxon>Pseudomonadati</taxon>
        <taxon>Pseudomonadota</taxon>
        <taxon>Alphaproteobacteria</taxon>
        <taxon>Acetobacterales</taxon>
        <taxon>Acetobacteraceae</taxon>
        <taxon>Granulibacter</taxon>
    </lineage>
</organism>
<dbReference type="PANTHER" id="PTHR10695:SF46">
    <property type="entry name" value="BIFUNCTIONAL COENZYME A SYNTHASE-RELATED"/>
    <property type="match status" value="1"/>
</dbReference>
<evidence type="ECO:0000256" key="2">
    <source>
        <dbReference type="ARBA" id="ARBA00022741"/>
    </source>
</evidence>
<accession>A0AAC9KBN6</accession>
<keyword evidence="3 5" id="KW-0067">ATP-binding</keyword>
<keyword evidence="5 7" id="KW-0808">Transferase</keyword>
<dbReference type="HAMAP" id="MF_00376">
    <property type="entry name" value="Dephospho_CoA_kinase"/>
    <property type="match status" value="1"/>
</dbReference>
<dbReference type="Pfam" id="PF01121">
    <property type="entry name" value="CoaE"/>
    <property type="match status" value="1"/>
</dbReference>
<proteinExistence type="inferred from homology"/>
<dbReference type="EMBL" id="CP018191">
    <property type="protein sequence ID" value="APH55467.1"/>
    <property type="molecule type" value="Genomic_DNA"/>
</dbReference>
<evidence type="ECO:0000313" key="7">
    <source>
        <dbReference type="EMBL" id="APH55467.1"/>
    </source>
</evidence>
<evidence type="ECO:0000256" key="5">
    <source>
        <dbReference type="HAMAP-Rule" id="MF_00376"/>
    </source>
</evidence>
<evidence type="ECO:0000256" key="6">
    <source>
        <dbReference type="NCBIfam" id="TIGR00152"/>
    </source>
</evidence>
<dbReference type="EC" id="2.7.1.24" evidence="5 6"/>
<comment type="function">
    <text evidence="5">Catalyzes the phosphorylation of the 3'-hydroxyl group of dephosphocoenzyme A to form coenzyme A.</text>
</comment>
<dbReference type="PROSITE" id="PS51219">
    <property type="entry name" value="DPCK"/>
    <property type="match status" value="1"/>
</dbReference>
<comment type="pathway">
    <text evidence="5">Cofactor biosynthesis; coenzyme A biosynthesis; CoA from (R)-pantothenate: step 5/5.</text>
</comment>